<accession>A0A8S2ZAP4</accession>
<dbReference type="InterPro" id="IPR013721">
    <property type="entry name" value="STAG"/>
</dbReference>
<reference evidence="3" key="1">
    <citation type="submission" date="2021-02" db="EMBL/GenBank/DDBJ databases">
        <authorList>
            <person name="Nowell W R."/>
        </authorList>
    </citation>
    <scope>NUCLEOTIDE SEQUENCE</scope>
</reference>
<organism evidence="3 4">
    <name type="scientific">Rotaria magnacalcarata</name>
    <dbReference type="NCBI Taxonomy" id="392030"/>
    <lineage>
        <taxon>Eukaryota</taxon>
        <taxon>Metazoa</taxon>
        <taxon>Spiralia</taxon>
        <taxon>Gnathifera</taxon>
        <taxon>Rotifera</taxon>
        <taxon>Eurotatoria</taxon>
        <taxon>Bdelloidea</taxon>
        <taxon>Philodinida</taxon>
        <taxon>Philodinidae</taxon>
        <taxon>Rotaria</taxon>
    </lineage>
</organism>
<dbReference type="AlphaFoldDB" id="A0A8S2ZAP4"/>
<evidence type="ECO:0000313" key="4">
    <source>
        <dbReference type="Proteomes" id="UP000676336"/>
    </source>
</evidence>
<evidence type="ECO:0000256" key="1">
    <source>
        <dbReference type="SAM" id="MobiDB-lite"/>
    </source>
</evidence>
<feature type="domain" description="STAG" evidence="2">
    <location>
        <begin position="1"/>
        <end position="42"/>
    </location>
</feature>
<gene>
    <name evidence="3" type="ORF">SMN809_LOCUS39410</name>
</gene>
<name>A0A8S2ZAP4_9BILA</name>
<protein>
    <recommendedName>
        <fullName evidence="2">STAG domain-containing protein</fullName>
    </recommendedName>
</protein>
<proteinExistence type="predicted"/>
<feature type="compositionally biased region" description="Basic and acidic residues" evidence="1">
    <location>
        <begin position="24"/>
        <end position="39"/>
    </location>
</feature>
<evidence type="ECO:0000259" key="2">
    <source>
        <dbReference type="Pfam" id="PF08514"/>
    </source>
</evidence>
<dbReference type="EMBL" id="CAJOBI010105719">
    <property type="protein sequence ID" value="CAF4609330.1"/>
    <property type="molecule type" value="Genomic_DNA"/>
</dbReference>
<feature type="region of interest" description="Disordered" evidence="1">
    <location>
        <begin position="24"/>
        <end position="46"/>
    </location>
</feature>
<comment type="caution">
    <text evidence="3">The sequence shown here is derived from an EMBL/GenBank/DDBJ whole genome shotgun (WGS) entry which is preliminary data.</text>
</comment>
<dbReference type="Proteomes" id="UP000676336">
    <property type="component" value="Unassembled WGS sequence"/>
</dbReference>
<dbReference type="Pfam" id="PF08514">
    <property type="entry name" value="STAG"/>
    <property type="match status" value="1"/>
</dbReference>
<feature type="non-terminal residue" evidence="3">
    <location>
        <position position="46"/>
    </location>
</feature>
<evidence type="ECO:0000313" key="3">
    <source>
        <dbReference type="EMBL" id="CAF4609330.1"/>
    </source>
</evidence>
<sequence length="46" mass="5309">MTALVDIALTISIQKDQCQRQYEAERQKSSARRAADRLDTLTTKRK</sequence>